<sequence>MARPVSTHRVCRFRIPKALAEDIENVRWELRMETDDLVSAAIIEYIANHAPKRAE</sequence>
<proteinExistence type="predicted"/>
<reference evidence="1" key="1">
    <citation type="journal article" date="2021" name="Proc. Natl. Acad. Sci. U.S.A.">
        <title>A Catalog of Tens of Thousands of Viruses from Human Metagenomes Reveals Hidden Associations with Chronic Diseases.</title>
        <authorList>
            <person name="Tisza M.J."/>
            <person name="Buck C.B."/>
        </authorList>
    </citation>
    <scope>NUCLEOTIDE SEQUENCE</scope>
    <source>
        <strain evidence="1">Cttot15</strain>
    </source>
</reference>
<dbReference type="EMBL" id="BK032858">
    <property type="protein sequence ID" value="DAF64362.1"/>
    <property type="molecule type" value="Genomic_DNA"/>
</dbReference>
<accession>A0A8S5TMQ6</accession>
<organism evidence="1">
    <name type="scientific">Podoviridae sp. cttot15</name>
    <dbReference type="NCBI Taxonomy" id="2827751"/>
    <lineage>
        <taxon>Viruses</taxon>
        <taxon>Duplodnaviria</taxon>
        <taxon>Heunggongvirae</taxon>
        <taxon>Uroviricota</taxon>
        <taxon>Caudoviricetes</taxon>
    </lineage>
</organism>
<name>A0A8S5TMQ6_9CAUD</name>
<protein>
    <submittedName>
        <fullName evidence="1">Uncharacterized protein</fullName>
    </submittedName>
</protein>
<evidence type="ECO:0000313" key="1">
    <source>
        <dbReference type="EMBL" id="DAF64362.1"/>
    </source>
</evidence>